<protein>
    <submittedName>
        <fullName evidence="3">Uncharacterized protein</fullName>
    </submittedName>
</protein>
<dbReference type="AlphaFoldDB" id="A0A1B9DTL7"/>
<name>A0A1B9DTL7_9FLAO</name>
<dbReference type="EMBL" id="BJVF01000001">
    <property type="protein sequence ID" value="GEL10169.1"/>
    <property type="molecule type" value="Genomic_DNA"/>
</dbReference>
<evidence type="ECO:0000256" key="1">
    <source>
        <dbReference type="SAM" id="Phobius"/>
    </source>
</evidence>
<gene>
    <name evidence="3" type="ORF">FBGL_03910</name>
    <name evidence="2" type="ORF">FGL01_09080</name>
    <name evidence="4" type="ORF">SAMN05192550_0806</name>
</gene>
<feature type="transmembrane region" description="Helical" evidence="1">
    <location>
        <begin position="43"/>
        <end position="61"/>
    </location>
</feature>
<evidence type="ECO:0000313" key="7">
    <source>
        <dbReference type="Proteomes" id="UP000321579"/>
    </source>
</evidence>
<reference evidence="2 7" key="4">
    <citation type="submission" date="2019-07" db="EMBL/GenBank/DDBJ databases">
        <title>Whole genome shotgun sequence of Flavobacterium glycines NBRC 105008.</title>
        <authorList>
            <person name="Hosoyama A."/>
            <person name="Uohara A."/>
            <person name="Ohji S."/>
            <person name="Ichikawa N."/>
        </authorList>
    </citation>
    <scope>NUCLEOTIDE SEQUENCE [LARGE SCALE GENOMIC DNA]</scope>
    <source>
        <strain evidence="2 7">NBRC 105008</strain>
    </source>
</reference>
<keyword evidence="6" id="KW-1185">Reference proteome</keyword>
<dbReference type="EMBL" id="LVEO01000007">
    <property type="protein sequence ID" value="OCB73026.1"/>
    <property type="molecule type" value="Genomic_DNA"/>
</dbReference>
<reference evidence="5" key="1">
    <citation type="submission" date="2016-03" db="EMBL/GenBank/DDBJ databases">
        <title>Draft genome sequence of Paenibacillus glacialis DSM 22343.</title>
        <authorList>
            <person name="Shin S.-K."/>
            <person name="Yi H."/>
        </authorList>
    </citation>
    <scope>NUCLEOTIDE SEQUENCE [LARGE SCALE GENOMIC DNA]</scope>
    <source>
        <strain evidence="5">NBRC 105008</strain>
    </source>
</reference>
<evidence type="ECO:0000313" key="4">
    <source>
        <dbReference type="EMBL" id="SDI78585.1"/>
    </source>
</evidence>
<feature type="transmembrane region" description="Helical" evidence="1">
    <location>
        <begin position="81"/>
        <end position="98"/>
    </location>
</feature>
<feature type="transmembrane region" description="Helical" evidence="1">
    <location>
        <begin position="12"/>
        <end position="31"/>
    </location>
</feature>
<keyword evidence="1" id="KW-0472">Membrane</keyword>
<accession>A0A1B9DTL7</accession>
<evidence type="ECO:0000313" key="2">
    <source>
        <dbReference type="EMBL" id="GEL10169.1"/>
    </source>
</evidence>
<dbReference type="Proteomes" id="UP000182367">
    <property type="component" value="Unassembled WGS sequence"/>
</dbReference>
<evidence type="ECO:0000313" key="5">
    <source>
        <dbReference type="Proteomes" id="UP000093226"/>
    </source>
</evidence>
<dbReference type="Proteomes" id="UP000093226">
    <property type="component" value="Unassembled WGS sequence"/>
</dbReference>
<reference evidence="3" key="2">
    <citation type="submission" date="2016-03" db="EMBL/GenBank/DDBJ databases">
        <authorList>
            <person name="Ploux O."/>
        </authorList>
    </citation>
    <scope>NUCLEOTIDE SEQUENCE</scope>
    <source>
        <strain evidence="3">NBRC 105008</strain>
    </source>
</reference>
<dbReference type="RefSeq" id="WP_066325460.1">
    <property type="nucleotide sequence ID" value="NZ_BJVF01000001.1"/>
</dbReference>
<keyword evidence="1" id="KW-0812">Transmembrane</keyword>
<dbReference type="EMBL" id="FNEO01000001">
    <property type="protein sequence ID" value="SDI78585.1"/>
    <property type="molecule type" value="Genomic_DNA"/>
</dbReference>
<keyword evidence="1" id="KW-1133">Transmembrane helix</keyword>
<evidence type="ECO:0000313" key="3">
    <source>
        <dbReference type="EMBL" id="OCB73026.1"/>
    </source>
</evidence>
<dbReference type="Proteomes" id="UP000321579">
    <property type="component" value="Unassembled WGS sequence"/>
</dbReference>
<proteinExistence type="predicted"/>
<reference evidence="4 6" key="3">
    <citation type="submission" date="2016-10" db="EMBL/GenBank/DDBJ databases">
        <authorList>
            <person name="Varghese N."/>
            <person name="Submissions S."/>
        </authorList>
    </citation>
    <scope>NUCLEOTIDE SEQUENCE [LARGE SCALE GENOMIC DNA]</scope>
    <source>
        <strain evidence="4 6">Gm-149</strain>
    </source>
</reference>
<evidence type="ECO:0000313" key="6">
    <source>
        <dbReference type="Proteomes" id="UP000182367"/>
    </source>
</evidence>
<sequence>MENLQVKKYIKILGWITAFLWFVSAFGRLFFRKEYTREMDDDVSKIMLVLFGLYLFLNVGYELKYNRENFISIVKERFKEMWLQLFFIISLFLLWFLYKRNLL</sequence>
<comment type="caution">
    <text evidence="3">The sequence shown here is derived from an EMBL/GenBank/DDBJ whole genome shotgun (WGS) entry which is preliminary data.</text>
</comment>
<organism evidence="3 5">
    <name type="scientific">Flavobacterium glycines</name>
    <dbReference type="NCBI Taxonomy" id="551990"/>
    <lineage>
        <taxon>Bacteria</taxon>
        <taxon>Pseudomonadati</taxon>
        <taxon>Bacteroidota</taxon>
        <taxon>Flavobacteriia</taxon>
        <taxon>Flavobacteriales</taxon>
        <taxon>Flavobacteriaceae</taxon>
        <taxon>Flavobacterium</taxon>
    </lineage>
</organism>